<accession>S9TXH5</accession>
<dbReference type="PANTHER" id="PTHR19370:SF184">
    <property type="entry name" value="NADH-CYTOCHROME B5 REDUCTASE-LIKE"/>
    <property type="match status" value="1"/>
</dbReference>
<dbReference type="EMBL" id="ATMH01007828">
    <property type="protein sequence ID" value="EPY23182.1"/>
    <property type="molecule type" value="Genomic_DNA"/>
</dbReference>
<dbReference type="InterPro" id="IPR039261">
    <property type="entry name" value="FNR_nucleotide-bd"/>
</dbReference>
<keyword evidence="7" id="KW-1185">Reference proteome</keyword>
<comment type="cofactor">
    <cofactor evidence="1">
        <name>FAD</name>
        <dbReference type="ChEBI" id="CHEBI:57692"/>
    </cofactor>
</comment>
<evidence type="ECO:0000313" key="6">
    <source>
        <dbReference type="EMBL" id="EPY23182.1"/>
    </source>
</evidence>
<evidence type="ECO:0000256" key="3">
    <source>
        <dbReference type="ARBA" id="ARBA00022827"/>
    </source>
</evidence>
<dbReference type="SUPFAM" id="SSF52343">
    <property type="entry name" value="Ferredoxin reductase-like, C-terminal NADP-linked domain"/>
    <property type="match status" value="1"/>
</dbReference>
<dbReference type="InterPro" id="IPR001834">
    <property type="entry name" value="CBR-like"/>
</dbReference>
<dbReference type="PRINTS" id="PR00406">
    <property type="entry name" value="CYTB5RDTASE"/>
</dbReference>
<dbReference type="GO" id="GO:0016491">
    <property type="term" value="F:oxidoreductase activity"/>
    <property type="evidence" value="ECO:0007669"/>
    <property type="project" value="UniProtKB-KW"/>
</dbReference>
<dbReference type="Proteomes" id="UP000015354">
    <property type="component" value="Unassembled WGS sequence"/>
</dbReference>
<dbReference type="AlphaFoldDB" id="S9TXH5"/>
<keyword evidence="4" id="KW-0560">Oxidoreductase</keyword>
<evidence type="ECO:0000259" key="5">
    <source>
        <dbReference type="Pfam" id="PF00175"/>
    </source>
</evidence>
<keyword evidence="2" id="KW-0285">Flavoprotein</keyword>
<dbReference type="OrthoDB" id="10252157at2759"/>
<gene>
    <name evidence="6" type="ORF">STCU_07828</name>
</gene>
<dbReference type="InterPro" id="IPR001433">
    <property type="entry name" value="OxRdtase_FAD/NAD-bd"/>
</dbReference>
<protein>
    <recommendedName>
        <fullName evidence="5">Oxidoreductase FAD/NAD(P)-binding domain-containing protein</fullName>
    </recommendedName>
</protein>
<name>S9TXH5_9TRYP</name>
<reference evidence="6 7" key="1">
    <citation type="journal article" date="2013" name="PLoS ONE">
        <title>Predicting the Proteins of Angomonas deanei, Strigomonas culicis and Their Respective Endosymbionts Reveals New Aspects of the Trypanosomatidae Family.</title>
        <authorList>
            <person name="Motta M.C."/>
            <person name="Martins A.C."/>
            <person name="de Souza S.S."/>
            <person name="Catta-Preta C.M."/>
            <person name="Silva R."/>
            <person name="Klein C.C."/>
            <person name="de Almeida L.G."/>
            <person name="de Lima Cunha O."/>
            <person name="Ciapina L.P."/>
            <person name="Brocchi M."/>
            <person name="Colabardini A.C."/>
            <person name="de Araujo Lima B."/>
            <person name="Machado C.R."/>
            <person name="de Almeida Soares C.M."/>
            <person name="Probst C.M."/>
            <person name="de Menezes C.B."/>
            <person name="Thompson C.E."/>
            <person name="Bartholomeu D.C."/>
            <person name="Gradia D.F."/>
            <person name="Pavoni D.P."/>
            <person name="Grisard E.C."/>
            <person name="Fantinatti-Garboggini F."/>
            <person name="Marchini F.K."/>
            <person name="Rodrigues-Luiz G.F."/>
            <person name="Wagner G."/>
            <person name="Goldman G.H."/>
            <person name="Fietto J.L."/>
            <person name="Elias M.C."/>
            <person name="Goldman M.H."/>
            <person name="Sagot M.F."/>
            <person name="Pereira M."/>
            <person name="Stoco P.H."/>
            <person name="de Mendonca-Neto R.P."/>
            <person name="Teixeira S.M."/>
            <person name="Maciel T.E."/>
            <person name="de Oliveira Mendes T.A."/>
            <person name="Urmenyi T.P."/>
            <person name="de Souza W."/>
            <person name="Schenkman S."/>
            <person name="de Vasconcelos A.T."/>
        </authorList>
    </citation>
    <scope>NUCLEOTIDE SEQUENCE [LARGE SCALE GENOMIC DNA]</scope>
</reference>
<proteinExistence type="predicted"/>
<dbReference type="CDD" id="cd06183">
    <property type="entry name" value="cyt_b5_reduct_like"/>
    <property type="match status" value="1"/>
</dbReference>
<dbReference type="FunFam" id="3.40.50.80:FF:000021">
    <property type="entry name" value="Cytochrome b5 reductase 4"/>
    <property type="match status" value="1"/>
</dbReference>
<evidence type="ECO:0000256" key="1">
    <source>
        <dbReference type="ARBA" id="ARBA00001974"/>
    </source>
</evidence>
<keyword evidence="3" id="KW-0274">FAD</keyword>
<feature type="domain" description="Oxidoreductase FAD/NAD(P)-binding" evidence="5">
    <location>
        <begin position="38"/>
        <end position="147"/>
    </location>
</feature>
<evidence type="ECO:0000313" key="7">
    <source>
        <dbReference type="Proteomes" id="UP000015354"/>
    </source>
</evidence>
<evidence type="ECO:0000256" key="4">
    <source>
        <dbReference type="ARBA" id="ARBA00023002"/>
    </source>
</evidence>
<dbReference type="Pfam" id="PF00175">
    <property type="entry name" value="NAD_binding_1"/>
    <property type="match status" value="1"/>
</dbReference>
<organism evidence="6 7">
    <name type="scientific">Strigomonas culicis</name>
    <dbReference type="NCBI Taxonomy" id="28005"/>
    <lineage>
        <taxon>Eukaryota</taxon>
        <taxon>Discoba</taxon>
        <taxon>Euglenozoa</taxon>
        <taxon>Kinetoplastea</taxon>
        <taxon>Metakinetoplastina</taxon>
        <taxon>Trypanosomatida</taxon>
        <taxon>Trypanosomatidae</taxon>
        <taxon>Strigomonadinae</taxon>
        <taxon>Strigomonas</taxon>
    </lineage>
</organism>
<dbReference type="PANTHER" id="PTHR19370">
    <property type="entry name" value="NADH-CYTOCHROME B5 REDUCTASE"/>
    <property type="match status" value="1"/>
</dbReference>
<sequence length="169" mass="18946">MRPGDAVEMKACGGLQVDLRPQTKQIRFRSAIIKKFGLIAGGSGIAPMLQLIRAALNPPYSDSFETIRLIYAAEDERELTYKHLLRSYQRQTPDKFTCDFVLNNPPEGWTEGVGYIDKAVLQHALPPPSKDLLIAICGPPVMQRSAKRYLHELGYSDKLVHTVDEGMVY</sequence>
<dbReference type="Gene3D" id="3.40.50.80">
    <property type="entry name" value="Nucleotide-binding domain of ferredoxin-NADP reductase (FNR) module"/>
    <property type="match status" value="1"/>
</dbReference>
<comment type="caution">
    <text evidence="6">The sequence shown here is derived from an EMBL/GenBank/DDBJ whole genome shotgun (WGS) entry which is preliminary data.</text>
</comment>
<evidence type="ECO:0000256" key="2">
    <source>
        <dbReference type="ARBA" id="ARBA00022630"/>
    </source>
</evidence>